<comment type="similarity">
    <text evidence="1">Belongs to the paxM FAD-dependent monooxygenase family.</text>
</comment>
<evidence type="ECO:0000256" key="1">
    <source>
        <dbReference type="ARBA" id="ARBA00007992"/>
    </source>
</evidence>
<evidence type="ECO:0000313" key="7">
    <source>
        <dbReference type="EMBL" id="CZT02276.1"/>
    </source>
</evidence>
<proteinExistence type="inferred from homology"/>
<dbReference type="PANTHER" id="PTHR13789">
    <property type="entry name" value="MONOOXYGENASE"/>
    <property type="match status" value="1"/>
</dbReference>
<dbReference type="GO" id="GO:0071949">
    <property type="term" value="F:FAD binding"/>
    <property type="evidence" value="ECO:0007669"/>
    <property type="project" value="InterPro"/>
</dbReference>
<dbReference type="STRING" id="914237.A0A1E1KVT4"/>
<evidence type="ECO:0000256" key="5">
    <source>
        <dbReference type="ARBA" id="ARBA00023033"/>
    </source>
</evidence>
<evidence type="ECO:0000256" key="4">
    <source>
        <dbReference type="ARBA" id="ARBA00023002"/>
    </source>
</evidence>
<protein>
    <recommendedName>
        <fullName evidence="6">FAD-binding domain-containing protein</fullName>
    </recommendedName>
</protein>
<sequence>MSRLQLNIIIVLEAGNQLSEGGAGIQTSPNAMRILDSMGLKDVFYKEATKNEGAVIRRYKDGKVLGKHRANTLELCGYHNLSMHRADYQKVLYDAALEANAHISFGRKVISVDTSEPSLNLQDGSITTADLMIAADGKSFVMPDSLI</sequence>
<evidence type="ECO:0000259" key="6">
    <source>
        <dbReference type="Pfam" id="PF01494"/>
    </source>
</evidence>
<dbReference type="Gene3D" id="3.50.50.60">
    <property type="entry name" value="FAD/NAD(P)-binding domain"/>
    <property type="match status" value="1"/>
</dbReference>
<dbReference type="SUPFAM" id="SSF51905">
    <property type="entry name" value="FAD/NAD(P)-binding domain"/>
    <property type="match status" value="1"/>
</dbReference>
<dbReference type="InterPro" id="IPR036188">
    <property type="entry name" value="FAD/NAD-bd_sf"/>
</dbReference>
<dbReference type="EMBL" id="FJUW01000024">
    <property type="protein sequence ID" value="CZT02276.1"/>
    <property type="molecule type" value="Genomic_DNA"/>
</dbReference>
<name>A0A1E1KVT4_9HELO</name>
<dbReference type="AlphaFoldDB" id="A0A1E1KVT4"/>
<dbReference type="InterPro" id="IPR002938">
    <property type="entry name" value="FAD-bd"/>
</dbReference>
<dbReference type="PANTHER" id="PTHR13789:SF147">
    <property type="entry name" value="PUTATIVE (AFU_ORTHOLOGUE AFUA_2G01950)-RELATED"/>
    <property type="match status" value="1"/>
</dbReference>
<keyword evidence="5" id="KW-0503">Monooxygenase</keyword>
<comment type="caution">
    <text evidence="7">The sequence shown here is derived from an EMBL/GenBank/DDBJ whole genome shotgun (WGS) entry which is preliminary data.</text>
</comment>
<dbReference type="InParanoid" id="A0A1E1KVT4"/>
<feature type="domain" description="FAD-binding" evidence="6">
    <location>
        <begin position="11"/>
        <end position="138"/>
    </location>
</feature>
<organism evidence="7 8">
    <name type="scientific">Rhynchosporium graminicola</name>
    <dbReference type="NCBI Taxonomy" id="2792576"/>
    <lineage>
        <taxon>Eukaryota</taxon>
        <taxon>Fungi</taxon>
        <taxon>Dikarya</taxon>
        <taxon>Ascomycota</taxon>
        <taxon>Pezizomycotina</taxon>
        <taxon>Leotiomycetes</taxon>
        <taxon>Helotiales</taxon>
        <taxon>Ploettnerulaceae</taxon>
        <taxon>Rhynchosporium</taxon>
    </lineage>
</organism>
<dbReference type="InterPro" id="IPR050493">
    <property type="entry name" value="FAD-dep_Monooxygenase_BioMet"/>
</dbReference>
<keyword evidence="4" id="KW-0560">Oxidoreductase</keyword>
<dbReference type="GO" id="GO:0004497">
    <property type="term" value="F:monooxygenase activity"/>
    <property type="evidence" value="ECO:0007669"/>
    <property type="project" value="UniProtKB-KW"/>
</dbReference>
<dbReference type="Proteomes" id="UP000178129">
    <property type="component" value="Unassembled WGS sequence"/>
</dbReference>
<keyword evidence="2" id="KW-0285">Flavoprotein</keyword>
<evidence type="ECO:0000256" key="3">
    <source>
        <dbReference type="ARBA" id="ARBA00022827"/>
    </source>
</evidence>
<accession>A0A1E1KVT4</accession>
<gene>
    <name evidence="7" type="ORF">RCO7_11034</name>
</gene>
<dbReference type="Pfam" id="PF01494">
    <property type="entry name" value="FAD_binding_3"/>
    <property type="match status" value="1"/>
</dbReference>
<reference evidence="8" key="1">
    <citation type="submission" date="2016-03" db="EMBL/GenBank/DDBJ databases">
        <authorList>
            <person name="Ploux O."/>
        </authorList>
    </citation>
    <scope>NUCLEOTIDE SEQUENCE [LARGE SCALE GENOMIC DNA]</scope>
    <source>
        <strain evidence="8">UK7</strain>
    </source>
</reference>
<evidence type="ECO:0000256" key="2">
    <source>
        <dbReference type="ARBA" id="ARBA00022630"/>
    </source>
</evidence>
<keyword evidence="8" id="KW-1185">Reference proteome</keyword>
<evidence type="ECO:0000313" key="8">
    <source>
        <dbReference type="Proteomes" id="UP000178129"/>
    </source>
</evidence>
<keyword evidence="3" id="KW-0274">FAD</keyword>